<evidence type="ECO:0000256" key="6">
    <source>
        <dbReference type="ARBA" id="ARBA00022982"/>
    </source>
</evidence>
<dbReference type="InterPro" id="IPR012675">
    <property type="entry name" value="Beta-grasp_dom_sf"/>
</dbReference>
<protein>
    <submittedName>
        <fullName evidence="16">2Fe-2S ferredoxin-type domain-containing protein</fullName>
    </submittedName>
</protein>
<evidence type="ECO:0000256" key="2">
    <source>
        <dbReference type="ARBA" id="ARBA00010914"/>
    </source>
</evidence>
<keyword evidence="10" id="KW-0443">Lipid metabolism</keyword>
<dbReference type="AlphaFoldDB" id="A0A914EJL3"/>
<comment type="cofactor">
    <cofactor evidence="12">
        <name>[2Fe-2S] cluster</name>
        <dbReference type="ChEBI" id="CHEBI:190135"/>
    </cofactor>
</comment>
<accession>A0A914EJL3</accession>
<keyword evidence="11" id="KW-0755">Steroidogenesis</keyword>
<dbReference type="GO" id="GO:0051537">
    <property type="term" value="F:2 iron, 2 sulfur cluster binding"/>
    <property type="evidence" value="ECO:0007669"/>
    <property type="project" value="UniProtKB-KW"/>
</dbReference>
<dbReference type="InterPro" id="IPR001055">
    <property type="entry name" value="Adrenodoxin-like"/>
</dbReference>
<feature type="domain" description="2Fe-2S ferredoxin-type" evidence="14">
    <location>
        <begin position="46"/>
        <end position="148"/>
    </location>
</feature>
<dbReference type="PANTHER" id="PTHR23426">
    <property type="entry name" value="FERREDOXIN/ADRENODOXIN"/>
    <property type="match status" value="1"/>
</dbReference>
<proteinExistence type="inferred from homology"/>
<evidence type="ECO:0000256" key="12">
    <source>
        <dbReference type="ARBA" id="ARBA00034078"/>
    </source>
</evidence>
<comment type="subcellular location">
    <subcellularLocation>
        <location evidence="1">Mitochondrion</location>
    </subcellularLocation>
</comment>
<keyword evidence="6" id="KW-0249">Electron transport</keyword>
<evidence type="ECO:0000256" key="11">
    <source>
        <dbReference type="ARBA" id="ARBA00023250"/>
    </source>
</evidence>
<keyword evidence="7" id="KW-0408">Iron</keyword>
<evidence type="ECO:0000313" key="16">
    <source>
        <dbReference type="WBParaSite" id="ACRNAN_scaffold8876.g6750.t1"/>
    </source>
</evidence>
<dbReference type="PROSITE" id="PS51085">
    <property type="entry name" value="2FE2S_FER_2"/>
    <property type="match status" value="1"/>
</dbReference>
<evidence type="ECO:0000256" key="4">
    <source>
        <dbReference type="ARBA" id="ARBA00022714"/>
    </source>
</evidence>
<organism evidence="15 16">
    <name type="scientific">Acrobeloides nanus</name>
    <dbReference type="NCBI Taxonomy" id="290746"/>
    <lineage>
        <taxon>Eukaryota</taxon>
        <taxon>Metazoa</taxon>
        <taxon>Ecdysozoa</taxon>
        <taxon>Nematoda</taxon>
        <taxon>Chromadorea</taxon>
        <taxon>Rhabditida</taxon>
        <taxon>Tylenchina</taxon>
        <taxon>Cephalobomorpha</taxon>
        <taxon>Cephaloboidea</taxon>
        <taxon>Cephalobidae</taxon>
        <taxon>Acrobeloides</taxon>
    </lineage>
</organism>
<keyword evidence="9" id="KW-0496">Mitochondrion</keyword>
<dbReference type="GO" id="GO:0140647">
    <property type="term" value="P:P450-containing electron transport chain"/>
    <property type="evidence" value="ECO:0007669"/>
    <property type="project" value="InterPro"/>
</dbReference>
<comment type="similarity">
    <text evidence="2">Belongs to the adrenodoxin/putidaredoxin family.</text>
</comment>
<reference evidence="16" key="1">
    <citation type="submission" date="2022-11" db="UniProtKB">
        <authorList>
            <consortium name="WormBaseParasite"/>
        </authorList>
    </citation>
    <scope>IDENTIFICATION</scope>
</reference>
<keyword evidence="10" id="KW-0753">Steroid metabolism</keyword>
<dbReference type="PANTHER" id="PTHR23426:SF65">
    <property type="entry name" value="FERREDOXIN-2, MITOCHONDRIAL"/>
    <property type="match status" value="1"/>
</dbReference>
<sequence length="161" mass="18529">MLLRRVLQSTFRAIANRSAPRNFSYTPSRFGGEYEWQDPKSEDEIVNITYVTRDGTEKKIKGKVGDNVMYLAHRYDIEVEGACEASLACCTCHVYVDEEYFDKLPEPKEEEEDMLDLAPVLKPNSRLSCQIILTKELEGIKVTLPRITRNFYVDGHVPEPH</sequence>
<keyword evidence="8" id="KW-0411">Iron-sulfur</keyword>
<name>A0A914EJL3_9BILA</name>
<evidence type="ECO:0000313" key="15">
    <source>
        <dbReference type="Proteomes" id="UP000887540"/>
    </source>
</evidence>
<keyword evidence="3" id="KW-0813">Transport</keyword>
<dbReference type="GO" id="GO:0005739">
    <property type="term" value="C:mitochondrion"/>
    <property type="evidence" value="ECO:0007669"/>
    <property type="project" value="UniProtKB-SubCell"/>
</dbReference>
<dbReference type="InterPro" id="IPR036010">
    <property type="entry name" value="2Fe-2S_ferredoxin-like_sf"/>
</dbReference>
<keyword evidence="4" id="KW-0001">2Fe-2S</keyword>
<dbReference type="GO" id="GO:0046872">
    <property type="term" value="F:metal ion binding"/>
    <property type="evidence" value="ECO:0007669"/>
    <property type="project" value="UniProtKB-KW"/>
</dbReference>
<dbReference type="GO" id="GO:0009055">
    <property type="term" value="F:electron transfer activity"/>
    <property type="evidence" value="ECO:0007669"/>
    <property type="project" value="TreeGrafter"/>
</dbReference>
<dbReference type="PRINTS" id="PR00355">
    <property type="entry name" value="ADRENODOXIN"/>
</dbReference>
<dbReference type="Proteomes" id="UP000887540">
    <property type="component" value="Unplaced"/>
</dbReference>
<evidence type="ECO:0000256" key="7">
    <source>
        <dbReference type="ARBA" id="ARBA00023004"/>
    </source>
</evidence>
<keyword evidence="5" id="KW-0479">Metal-binding</keyword>
<evidence type="ECO:0000256" key="5">
    <source>
        <dbReference type="ARBA" id="ARBA00022723"/>
    </source>
</evidence>
<dbReference type="InterPro" id="IPR001041">
    <property type="entry name" value="2Fe-2S_ferredoxin-type"/>
</dbReference>
<comment type="function">
    <text evidence="13">Required for ecdysteroidogenesis in the prothoracic gland which is necessary for larval to pupal transition.</text>
</comment>
<evidence type="ECO:0000256" key="3">
    <source>
        <dbReference type="ARBA" id="ARBA00022448"/>
    </source>
</evidence>
<dbReference type="FunFam" id="3.10.20.30:FF:000013">
    <property type="entry name" value="Adrenodoxin, mitochondrial"/>
    <property type="match status" value="1"/>
</dbReference>
<evidence type="ECO:0000256" key="13">
    <source>
        <dbReference type="ARBA" id="ARBA00054507"/>
    </source>
</evidence>
<dbReference type="Gene3D" id="3.10.20.30">
    <property type="match status" value="1"/>
</dbReference>
<evidence type="ECO:0000256" key="9">
    <source>
        <dbReference type="ARBA" id="ARBA00023128"/>
    </source>
</evidence>
<evidence type="ECO:0000256" key="1">
    <source>
        <dbReference type="ARBA" id="ARBA00004173"/>
    </source>
</evidence>
<dbReference type="SUPFAM" id="SSF54292">
    <property type="entry name" value="2Fe-2S ferredoxin-like"/>
    <property type="match status" value="1"/>
</dbReference>
<dbReference type="GO" id="GO:0006694">
    <property type="term" value="P:steroid biosynthetic process"/>
    <property type="evidence" value="ECO:0007669"/>
    <property type="project" value="UniProtKB-KW"/>
</dbReference>
<dbReference type="Pfam" id="PF00111">
    <property type="entry name" value="Fer2"/>
    <property type="match status" value="1"/>
</dbReference>
<evidence type="ECO:0000259" key="14">
    <source>
        <dbReference type="PROSITE" id="PS51085"/>
    </source>
</evidence>
<keyword evidence="15" id="KW-1185">Reference proteome</keyword>
<evidence type="ECO:0000256" key="10">
    <source>
        <dbReference type="ARBA" id="ARBA00023221"/>
    </source>
</evidence>
<dbReference type="WBParaSite" id="ACRNAN_scaffold8876.g6750.t1">
    <property type="protein sequence ID" value="ACRNAN_scaffold8876.g6750.t1"/>
    <property type="gene ID" value="ACRNAN_scaffold8876.g6750"/>
</dbReference>
<evidence type="ECO:0000256" key="8">
    <source>
        <dbReference type="ARBA" id="ARBA00023014"/>
    </source>
</evidence>